<dbReference type="InterPro" id="IPR058523">
    <property type="entry name" value="DUF8210"/>
</dbReference>
<dbReference type="EMBL" id="AP018203">
    <property type="protein sequence ID" value="BAY53513.1"/>
    <property type="molecule type" value="Genomic_DNA"/>
</dbReference>
<dbReference type="NCBIfam" id="NF047380">
    <property type="entry name" value="photo_II_xxx"/>
    <property type="match status" value="1"/>
</dbReference>
<dbReference type="AlphaFoldDB" id="A0A1Z4J9X9"/>
<dbReference type="InterPro" id="IPR058095">
    <property type="entry name" value="Psb35-like"/>
</dbReference>
<reference evidence="1 2" key="1">
    <citation type="submission" date="2017-06" db="EMBL/GenBank/DDBJ databases">
        <title>Genome sequencing of cyanobaciteial culture collection at National Institute for Environmental Studies (NIES).</title>
        <authorList>
            <person name="Hirose Y."/>
            <person name="Shimura Y."/>
            <person name="Fujisawa T."/>
            <person name="Nakamura Y."/>
            <person name="Kawachi M."/>
        </authorList>
    </citation>
    <scope>NUCLEOTIDE SEQUENCE [LARGE SCALE GENOMIC DNA]</scope>
    <source>
        <strain evidence="1 2">NIES-2135</strain>
    </source>
</reference>
<dbReference type="Proteomes" id="UP000217895">
    <property type="component" value="Chromosome"/>
</dbReference>
<accession>A0A1Z4J9X9</accession>
<keyword evidence="2" id="KW-1185">Reference proteome</keyword>
<evidence type="ECO:0000313" key="1">
    <source>
        <dbReference type="EMBL" id="BAY53513.1"/>
    </source>
</evidence>
<proteinExistence type="predicted"/>
<sequence length="77" mass="8547">MVILISLFVVGWVAVALLGSMTYFLGEQSKPIHERNWRSVSFEKLARSLTGNEIDYSTRVPAFVVADAYASARLPEA</sequence>
<evidence type="ECO:0000313" key="2">
    <source>
        <dbReference type="Proteomes" id="UP000217895"/>
    </source>
</evidence>
<gene>
    <name evidence="1" type="ORF">NIES2135_03190</name>
</gene>
<dbReference type="Pfam" id="PF26637">
    <property type="entry name" value="DUF8210"/>
    <property type="match status" value="1"/>
</dbReference>
<protein>
    <submittedName>
        <fullName evidence="1">Uncharacterized protein</fullName>
    </submittedName>
</protein>
<organism evidence="1 2">
    <name type="scientific">Leptolyngbya boryana NIES-2135</name>
    <dbReference type="NCBI Taxonomy" id="1973484"/>
    <lineage>
        <taxon>Bacteria</taxon>
        <taxon>Bacillati</taxon>
        <taxon>Cyanobacteriota</taxon>
        <taxon>Cyanophyceae</taxon>
        <taxon>Leptolyngbyales</taxon>
        <taxon>Leptolyngbyaceae</taxon>
        <taxon>Leptolyngbya group</taxon>
        <taxon>Leptolyngbya</taxon>
    </lineage>
</organism>
<name>A0A1Z4J9X9_LEPBY</name>